<dbReference type="Gene3D" id="3.40.50.300">
    <property type="entry name" value="P-loop containing nucleotide triphosphate hydrolases"/>
    <property type="match status" value="1"/>
</dbReference>
<dbReference type="Proteomes" id="UP000326881">
    <property type="component" value="Plasmid unnamed"/>
</dbReference>
<keyword evidence="6 10" id="KW-0418">Kinase</keyword>
<evidence type="ECO:0000256" key="2">
    <source>
        <dbReference type="ARBA" id="ARBA00008420"/>
    </source>
</evidence>
<evidence type="ECO:0000256" key="10">
    <source>
        <dbReference type="RuleBase" id="RU363066"/>
    </source>
</evidence>
<evidence type="ECO:0000256" key="6">
    <source>
        <dbReference type="ARBA" id="ARBA00022777"/>
    </source>
</evidence>
<keyword evidence="8" id="KW-0311">Gluconate utilization</keyword>
<dbReference type="EC" id="2.7.1.12" evidence="3 10"/>
<keyword evidence="7 10" id="KW-0067">ATP-binding</keyword>
<dbReference type="GO" id="GO:0019521">
    <property type="term" value="P:D-gluconate metabolic process"/>
    <property type="evidence" value="ECO:0007669"/>
    <property type="project" value="UniProtKB-KW"/>
</dbReference>
<dbReference type="NCBIfam" id="TIGR01313">
    <property type="entry name" value="therm_gnt_kin"/>
    <property type="match status" value="1"/>
</dbReference>
<keyword evidence="5 10" id="KW-0547">Nucleotide-binding</keyword>
<name>A0A5Q0CEW7_9HYPH</name>
<evidence type="ECO:0000256" key="1">
    <source>
        <dbReference type="ARBA" id="ARBA00004761"/>
    </source>
</evidence>
<dbReference type="InterPro" id="IPR006001">
    <property type="entry name" value="Therm_gnt_kin"/>
</dbReference>
<protein>
    <recommendedName>
        <fullName evidence="3 10">Gluconokinase</fullName>
        <ecNumber evidence="3 10">2.7.1.12</ecNumber>
    </recommendedName>
</protein>
<dbReference type="Pfam" id="PF13671">
    <property type="entry name" value="AAA_33"/>
    <property type="match status" value="1"/>
</dbReference>
<dbReference type="EMBL" id="CP043499">
    <property type="protein sequence ID" value="QFY63872.1"/>
    <property type="molecule type" value="Genomic_DNA"/>
</dbReference>
<keyword evidence="11" id="KW-0614">Plasmid</keyword>
<reference evidence="11 12" key="1">
    <citation type="submission" date="2019-08" db="EMBL/GenBank/DDBJ databases">
        <title>Prosopis cineraria nodule microbiome.</title>
        <authorList>
            <person name="Ali R."/>
            <person name="Chaluvadi S.R."/>
            <person name="Wang X."/>
        </authorList>
    </citation>
    <scope>NUCLEOTIDE SEQUENCE [LARGE SCALE GENOMIC DNA]</scope>
    <source>
        <strain evidence="11 12">BG7</strain>
        <plasmid evidence="11 12">unnamed</plasmid>
    </source>
</reference>
<dbReference type="GO" id="GO:0005524">
    <property type="term" value="F:ATP binding"/>
    <property type="evidence" value="ECO:0007669"/>
    <property type="project" value="UniProtKB-KW"/>
</dbReference>
<organism evidence="11 12">
    <name type="scientific">Rhizobium grahamii</name>
    <dbReference type="NCBI Taxonomy" id="1120045"/>
    <lineage>
        <taxon>Bacteria</taxon>
        <taxon>Pseudomonadati</taxon>
        <taxon>Pseudomonadota</taxon>
        <taxon>Alphaproteobacteria</taxon>
        <taxon>Hyphomicrobiales</taxon>
        <taxon>Rhizobiaceae</taxon>
        <taxon>Rhizobium/Agrobacterium group</taxon>
        <taxon>Rhizobium</taxon>
    </lineage>
</organism>
<dbReference type="AlphaFoldDB" id="A0A5Q0CEW7"/>
<evidence type="ECO:0000256" key="5">
    <source>
        <dbReference type="ARBA" id="ARBA00022741"/>
    </source>
</evidence>
<comment type="similarity">
    <text evidence="2 10">Belongs to the gluconokinase GntK/GntV family.</text>
</comment>
<dbReference type="InterPro" id="IPR027417">
    <property type="entry name" value="P-loop_NTPase"/>
</dbReference>
<keyword evidence="12" id="KW-1185">Reference proteome</keyword>
<evidence type="ECO:0000313" key="11">
    <source>
        <dbReference type="EMBL" id="QFY63872.1"/>
    </source>
</evidence>
<comment type="catalytic activity">
    <reaction evidence="9 10">
        <text>D-gluconate + ATP = 6-phospho-D-gluconate + ADP + H(+)</text>
        <dbReference type="Rhea" id="RHEA:19433"/>
        <dbReference type="ChEBI" id="CHEBI:15378"/>
        <dbReference type="ChEBI" id="CHEBI:18391"/>
        <dbReference type="ChEBI" id="CHEBI:30616"/>
        <dbReference type="ChEBI" id="CHEBI:58759"/>
        <dbReference type="ChEBI" id="CHEBI:456216"/>
        <dbReference type="EC" id="2.7.1.12"/>
    </reaction>
</comment>
<evidence type="ECO:0000256" key="8">
    <source>
        <dbReference type="ARBA" id="ARBA00023064"/>
    </source>
</evidence>
<dbReference type="GO" id="GO:0005737">
    <property type="term" value="C:cytoplasm"/>
    <property type="evidence" value="ECO:0007669"/>
    <property type="project" value="TreeGrafter"/>
</dbReference>
<accession>A0A5Q0CEW7</accession>
<evidence type="ECO:0000256" key="3">
    <source>
        <dbReference type="ARBA" id="ARBA00012054"/>
    </source>
</evidence>
<sequence>MSMAASRLRSERVSRIVLMGVSGCGKTTVGVALGARLGLPYIDGDDLHPPENIAKMSRSEPLDDSDRWPWLAQVGDALASLNGGAIVGCSALKRVYRERISREVGAPVTFVHLAGSRGLIGQRLAERSGHFMPTSLLDSQFASLEPPSADEQAITVDIDQPFDKIIAHIVRALEEQDK</sequence>
<gene>
    <name evidence="11" type="ORF">FZ934_27080</name>
</gene>
<evidence type="ECO:0000256" key="4">
    <source>
        <dbReference type="ARBA" id="ARBA00022679"/>
    </source>
</evidence>
<dbReference type="PANTHER" id="PTHR43442">
    <property type="entry name" value="GLUCONOKINASE-RELATED"/>
    <property type="match status" value="1"/>
</dbReference>
<keyword evidence="4 10" id="KW-0808">Transferase</keyword>
<evidence type="ECO:0000256" key="9">
    <source>
        <dbReference type="ARBA" id="ARBA00048090"/>
    </source>
</evidence>
<dbReference type="RefSeq" id="WP_153273818.1">
    <property type="nucleotide sequence ID" value="NZ_CP043499.1"/>
</dbReference>
<evidence type="ECO:0000313" key="12">
    <source>
        <dbReference type="Proteomes" id="UP000326881"/>
    </source>
</evidence>
<dbReference type="SUPFAM" id="SSF52540">
    <property type="entry name" value="P-loop containing nucleoside triphosphate hydrolases"/>
    <property type="match status" value="1"/>
</dbReference>
<dbReference type="CDD" id="cd02021">
    <property type="entry name" value="GntK"/>
    <property type="match status" value="1"/>
</dbReference>
<dbReference type="FunFam" id="3.40.50.300:FF:000522">
    <property type="entry name" value="Gluconokinase"/>
    <property type="match status" value="1"/>
</dbReference>
<dbReference type="KEGG" id="rgr:FZ934_27080"/>
<comment type="pathway">
    <text evidence="1">Carbohydrate acid metabolism.</text>
</comment>
<geneLocation type="plasmid" evidence="11 12">
    <name>unnamed</name>
</geneLocation>
<dbReference type="GO" id="GO:0046316">
    <property type="term" value="F:gluconokinase activity"/>
    <property type="evidence" value="ECO:0007669"/>
    <property type="project" value="UniProtKB-EC"/>
</dbReference>
<dbReference type="PANTHER" id="PTHR43442:SF3">
    <property type="entry name" value="GLUCONOKINASE-RELATED"/>
    <property type="match status" value="1"/>
</dbReference>
<evidence type="ECO:0000256" key="7">
    <source>
        <dbReference type="ARBA" id="ARBA00022840"/>
    </source>
</evidence>
<dbReference type="OrthoDB" id="9795716at2"/>
<proteinExistence type="inferred from homology"/>